<dbReference type="AlphaFoldDB" id="B0MYQ9"/>
<accession>B0MYQ9</accession>
<evidence type="ECO:0000313" key="2">
    <source>
        <dbReference type="EMBL" id="EDS02745.1"/>
    </source>
</evidence>
<reference evidence="2" key="2">
    <citation type="submission" date="2013-09" db="EMBL/GenBank/DDBJ databases">
        <title>Draft genome sequence of Alistipes putredinis (DSM 17216).</title>
        <authorList>
            <person name="Sudarsanam P."/>
            <person name="Ley R."/>
            <person name="Guruge J."/>
            <person name="Turnbaugh P.J."/>
            <person name="Mahowald M."/>
            <person name="Liep D."/>
            <person name="Gordon J."/>
        </authorList>
    </citation>
    <scope>NUCLEOTIDE SEQUENCE</scope>
    <source>
        <strain evidence="2">DSM 17216</strain>
    </source>
</reference>
<feature type="domain" description="DUF6908" evidence="1">
    <location>
        <begin position="10"/>
        <end position="121"/>
    </location>
</feature>
<dbReference type="RefSeq" id="WP_004328326.1">
    <property type="nucleotide sequence ID" value="NZ_DS499577.1"/>
</dbReference>
<dbReference type="EMBL" id="ABFK02000020">
    <property type="protein sequence ID" value="EDS02745.1"/>
    <property type="molecule type" value="Genomic_DNA"/>
</dbReference>
<organism evidence="2 3">
    <name type="scientific">Alistipes putredinis DSM 17216</name>
    <dbReference type="NCBI Taxonomy" id="445970"/>
    <lineage>
        <taxon>Bacteria</taxon>
        <taxon>Pseudomonadati</taxon>
        <taxon>Bacteroidota</taxon>
        <taxon>Bacteroidia</taxon>
        <taxon>Bacteroidales</taxon>
        <taxon>Rikenellaceae</taxon>
        <taxon>Alistipes</taxon>
    </lineage>
</organism>
<evidence type="ECO:0000259" key="1">
    <source>
        <dbReference type="Pfam" id="PF21849"/>
    </source>
</evidence>
<reference evidence="2" key="1">
    <citation type="submission" date="2007-10" db="EMBL/GenBank/DDBJ databases">
        <authorList>
            <person name="Fulton L."/>
            <person name="Clifton S."/>
            <person name="Fulton B."/>
            <person name="Xu J."/>
            <person name="Minx P."/>
            <person name="Pepin K.H."/>
            <person name="Johnson M."/>
            <person name="Thiruvilangam P."/>
            <person name="Bhonagiri V."/>
            <person name="Nash W.E."/>
            <person name="Mardis E.R."/>
            <person name="Wilson R.K."/>
        </authorList>
    </citation>
    <scope>NUCLEOTIDE SEQUENCE [LARGE SCALE GENOMIC DNA]</scope>
    <source>
        <strain evidence="2">DSM 17216</strain>
    </source>
</reference>
<keyword evidence="3" id="KW-1185">Reference proteome</keyword>
<name>B0MYQ9_9BACT</name>
<evidence type="ECO:0000313" key="3">
    <source>
        <dbReference type="Proteomes" id="UP000005819"/>
    </source>
</evidence>
<proteinExistence type="predicted"/>
<dbReference type="InterPro" id="IPR054203">
    <property type="entry name" value="DUF6908"/>
</dbReference>
<sequence>MKTLNERATEILKALLAVRAKKLKIKNASQTIHVKLTDCIGKYNLISLTQHIEINGVLFRDPEVIFAFNTIKRQFIPYHYINDFFEIEKCCATPTVEGLIPRNEIDQHNLACFVNRWLLQLTSKLEIQWMRNE</sequence>
<comment type="caution">
    <text evidence="2">The sequence shown here is derived from an EMBL/GenBank/DDBJ whole genome shotgun (WGS) entry which is preliminary data.</text>
</comment>
<dbReference type="Proteomes" id="UP000005819">
    <property type="component" value="Unassembled WGS sequence"/>
</dbReference>
<dbReference type="Pfam" id="PF21849">
    <property type="entry name" value="DUF6908"/>
    <property type="match status" value="1"/>
</dbReference>
<protein>
    <recommendedName>
        <fullName evidence="1">DUF6908 domain-containing protein</fullName>
    </recommendedName>
</protein>
<gene>
    <name evidence="2" type="ORF">ALIPUT_02276</name>
</gene>
<dbReference type="GeneID" id="73802735"/>
<dbReference type="HOGENOM" id="CLU_153796_0_0_10"/>